<comment type="pathway">
    <text evidence="1">Nucleotide-sugar biosynthesis; UDP-alpha-D-glucuronate biosynthesis; UDP-alpha-D-glucuronate from UDP-alpha-D-glucose: step 1/1.</text>
</comment>
<dbReference type="EC" id="1.1.1.22" evidence="3 8"/>
<dbReference type="Gene3D" id="1.20.5.100">
    <property type="entry name" value="Cytochrome c1, transmembrane anchor, C-terminal"/>
    <property type="match status" value="1"/>
</dbReference>
<evidence type="ECO:0000313" key="13">
    <source>
        <dbReference type="Proteomes" id="UP001353858"/>
    </source>
</evidence>
<dbReference type="NCBIfam" id="TIGR03026">
    <property type="entry name" value="NDP-sugDHase"/>
    <property type="match status" value="1"/>
</dbReference>
<dbReference type="InterPro" id="IPR017476">
    <property type="entry name" value="UDP-Glc/GDP-Man"/>
</dbReference>
<dbReference type="InterPro" id="IPR028356">
    <property type="entry name" value="UDPglc_DH_euk"/>
</dbReference>
<feature type="binding site" evidence="10">
    <location>
        <position position="40"/>
    </location>
    <ligand>
        <name>NAD(+)</name>
        <dbReference type="ChEBI" id="CHEBI:57540"/>
    </ligand>
</feature>
<name>A0AAN7NZN5_9COLE</name>
<dbReference type="PANTHER" id="PTHR11374:SF3">
    <property type="entry name" value="UDP-GLUCOSE 6-DEHYDROGENASE"/>
    <property type="match status" value="1"/>
</dbReference>
<evidence type="ECO:0000256" key="6">
    <source>
        <dbReference type="ARBA" id="ARBA00023027"/>
    </source>
</evidence>
<dbReference type="Pfam" id="PF03720">
    <property type="entry name" value="UDPG_MGDP_dh_C"/>
    <property type="match status" value="1"/>
</dbReference>
<comment type="function">
    <text evidence="8">Involved in the biosynthesis of glycosaminoglycans; hyaluronan, chondroitin sulfate, and heparan sulfate.</text>
</comment>
<organism evidence="12 13">
    <name type="scientific">Aquatica leii</name>
    <dbReference type="NCBI Taxonomy" id="1421715"/>
    <lineage>
        <taxon>Eukaryota</taxon>
        <taxon>Metazoa</taxon>
        <taxon>Ecdysozoa</taxon>
        <taxon>Arthropoda</taxon>
        <taxon>Hexapoda</taxon>
        <taxon>Insecta</taxon>
        <taxon>Pterygota</taxon>
        <taxon>Neoptera</taxon>
        <taxon>Endopterygota</taxon>
        <taxon>Coleoptera</taxon>
        <taxon>Polyphaga</taxon>
        <taxon>Elateriformia</taxon>
        <taxon>Elateroidea</taxon>
        <taxon>Lampyridae</taxon>
        <taxon>Luciolinae</taxon>
        <taxon>Aquatica</taxon>
    </lineage>
</organism>
<keyword evidence="5 8" id="KW-0560">Oxidoreductase</keyword>
<dbReference type="AlphaFoldDB" id="A0AAN7NZN5"/>
<evidence type="ECO:0000256" key="4">
    <source>
        <dbReference type="ARBA" id="ARBA00015132"/>
    </source>
</evidence>
<dbReference type="PANTHER" id="PTHR11374">
    <property type="entry name" value="UDP-GLUCOSE DEHYDROGENASE/UDP-MANNAC DEHYDROGENASE"/>
    <property type="match status" value="1"/>
</dbReference>
<dbReference type="Gene3D" id="3.40.50.720">
    <property type="entry name" value="NAD(P)-binding Rossmann-like Domain"/>
    <property type="match status" value="2"/>
</dbReference>
<sequence length="467" mass="51435">MVIRKICCIGGGYVGGPTASVLALKCPDIEVTVCDTNAKKISEWNSDKLPIFEPDLEDIVKLCRGKNLFFTTNCERAISEADLIFISVNTPIKTFGHGKGKALDLQHVEDAARMIAASSKRNKIVVEKSTVPVRAAESISHILKANQIDGISYQVLSNPEFLAEGSAINDLLYPDRVLIGGGDDSDSVDAMNELSSIYKRWVSKEKIITTDTWSSELSKLGANAILAQRLSSINALSALCEVTGADVNQVATALGADSRISPNFLHANIGFGGRCFQKDILNLIYICECLNLPEVAHYWQNVLDMNEYQKNRFARKIMRSFYNTVHGKRIALLGFAFKKNTCDVKESPAIYIAKMLLDEGAALQIYDPKVEESQILKVLSKPVTSNDSEIVQQAITVFSDAYAATKDTHAIVVCTGWDEFTSLDYKKIYESMLKPAYVFDGTNVLDLRELAKIGFHVESIGKGPIVR</sequence>
<dbReference type="GO" id="GO:0051287">
    <property type="term" value="F:NAD binding"/>
    <property type="evidence" value="ECO:0007669"/>
    <property type="project" value="InterPro"/>
</dbReference>
<dbReference type="GO" id="GO:0005634">
    <property type="term" value="C:nucleus"/>
    <property type="evidence" value="ECO:0007669"/>
    <property type="project" value="TreeGrafter"/>
</dbReference>
<reference evidence="13" key="1">
    <citation type="submission" date="2023-01" db="EMBL/GenBank/DDBJ databases">
        <title>Key to firefly adult light organ development and bioluminescence: homeobox transcription factors regulate luciferase expression and transportation to peroxisome.</title>
        <authorList>
            <person name="Fu X."/>
        </authorList>
    </citation>
    <scope>NUCLEOTIDE SEQUENCE [LARGE SCALE GENOMIC DNA]</scope>
</reference>
<dbReference type="SUPFAM" id="SSF51735">
    <property type="entry name" value="NAD(P)-binding Rossmann-fold domains"/>
    <property type="match status" value="1"/>
</dbReference>
<comment type="caution">
    <text evidence="12">The sequence shown here is derived from an EMBL/GenBank/DDBJ whole genome shotgun (WGS) entry which is preliminary data.</text>
</comment>
<evidence type="ECO:0000256" key="1">
    <source>
        <dbReference type="ARBA" id="ARBA00004701"/>
    </source>
</evidence>
<evidence type="ECO:0000256" key="7">
    <source>
        <dbReference type="ARBA" id="ARBA00047473"/>
    </source>
</evidence>
<dbReference type="InterPro" id="IPR036220">
    <property type="entry name" value="UDP-Glc/GDP-Man_DH_C_sf"/>
</dbReference>
<dbReference type="InterPro" id="IPR008927">
    <property type="entry name" value="6-PGluconate_DH-like_C_sf"/>
</dbReference>
<evidence type="ECO:0000256" key="3">
    <source>
        <dbReference type="ARBA" id="ARBA00012954"/>
    </source>
</evidence>
<gene>
    <name evidence="12" type="ORF">RN001_009476</name>
</gene>
<dbReference type="InterPro" id="IPR014026">
    <property type="entry name" value="UDP-Glc/GDP-Man_DH_dimer"/>
</dbReference>
<keyword evidence="6 8" id="KW-0520">NAD</keyword>
<evidence type="ECO:0000313" key="12">
    <source>
        <dbReference type="EMBL" id="KAK4876970.1"/>
    </source>
</evidence>
<evidence type="ECO:0000256" key="10">
    <source>
        <dbReference type="PIRSR" id="PIRSR500133-3"/>
    </source>
</evidence>
<evidence type="ECO:0000259" key="11">
    <source>
        <dbReference type="SMART" id="SM00984"/>
    </source>
</evidence>
<dbReference type="FunFam" id="1.20.5.100:FF:000001">
    <property type="entry name" value="UDP-glucose 6-dehydrogenase"/>
    <property type="match status" value="1"/>
</dbReference>
<dbReference type="GO" id="GO:0003979">
    <property type="term" value="F:UDP-glucose 6-dehydrogenase activity"/>
    <property type="evidence" value="ECO:0007669"/>
    <property type="project" value="UniProtKB-EC"/>
</dbReference>
<dbReference type="Pfam" id="PF00984">
    <property type="entry name" value="UDPG_MGDP_dh"/>
    <property type="match status" value="1"/>
</dbReference>
<feature type="binding site" evidence="10">
    <location>
        <begin position="10"/>
        <end position="15"/>
    </location>
    <ligand>
        <name>NAD(+)</name>
        <dbReference type="ChEBI" id="CHEBI:57540"/>
    </ligand>
</feature>
<accession>A0AAN7NZN5</accession>
<feature type="binding site" evidence="10">
    <location>
        <begin position="129"/>
        <end position="130"/>
    </location>
    <ligand>
        <name>NAD(+)</name>
        <dbReference type="ChEBI" id="CHEBI:57540"/>
    </ligand>
</feature>
<dbReference type="Pfam" id="PF03721">
    <property type="entry name" value="UDPG_MGDP_dh_N"/>
    <property type="match status" value="1"/>
</dbReference>
<dbReference type="InterPro" id="IPR014027">
    <property type="entry name" value="UDP-Glc/GDP-Man_DH_C"/>
</dbReference>
<evidence type="ECO:0000256" key="9">
    <source>
        <dbReference type="PIRSR" id="PIRSR500133-1"/>
    </source>
</evidence>
<dbReference type="PIRSF" id="PIRSF000124">
    <property type="entry name" value="UDPglc_GDPman_dh"/>
    <property type="match status" value="1"/>
</dbReference>
<dbReference type="SUPFAM" id="SSF48179">
    <property type="entry name" value="6-phosphogluconate dehydrogenase C-terminal domain-like"/>
    <property type="match status" value="1"/>
</dbReference>
<feature type="domain" description="UDP-glucose/GDP-mannose dehydrogenase C-terminal" evidence="11">
    <location>
        <begin position="331"/>
        <end position="447"/>
    </location>
</feature>
<dbReference type="SMART" id="SM00984">
    <property type="entry name" value="UDPG_MGDP_dh_C"/>
    <property type="match status" value="1"/>
</dbReference>
<feature type="binding site" evidence="10">
    <location>
        <begin position="275"/>
        <end position="278"/>
    </location>
    <ligand>
        <name>NAD(+)</name>
        <dbReference type="ChEBI" id="CHEBI:57540"/>
    </ligand>
</feature>
<evidence type="ECO:0000256" key="2">
    <source>
        <dbReference type="ARBA" id="ARBA00006601"/>
    </source>
</evidence>
<evidence type="ECO:0000256" key="8">
    <source>
        <dbReference type="PIRNR" id="PIRNR000124"/>
    </source>
</evidence>
<feature type="binding site" evidence="10">
    <location>
        <position position="35"/>
    </location>
    <ligand>
        <name>NAD(+)</name>
        <dbReference type="ChEBI" id="CHEBI:57540"/>
    </ligand>
</feature>
<dbReference type="InterPro" id="IPR001732">
    <property type="entry name" value="UDP-Glc/GDP-Man_DH_N"/>
</dbReference>
<evidence type="ECO:0000256" key="5">
    <source>
        <dbReference type="ARBA" id="ARBA00023002"/>
    </source>
</evidence>
<dbReference type="EMBL" id="JARPUR010000004">
    <property type="protein sequence ID" value="KAK4876970.1"/>
    <property type="molecule type" value="Genomic_DNA"/>
</dbReference>
<comment type="similarity">
    <text evidence="2 8">Belongs to the UDP-glucose/GDP-mannose dehydrogenase family.</text>
</comment>
<protein>
    <recommendedName>
        <fullName evidence="4 8">UDP-glucose 6-dehydrogenase</fullName>
        <ecNumber evidence="3 8">1.1.1.22</ecNumber>
    </recommendedName>
</protein>
<dbReference type="GO" id="GO:0006024">
    <property type="term" value="P:glycosaminoglycan biosynthetic process"/>
    <property type="evidence" value="ECO:0007669"/>
    <property type="project" value="TreeGrafter"/>
</dbReference>
<dbReference type="SUPFAM" id="SSF52413">
    <property type="entry name" value="UDP-glucose/GDP-mannose dehydrogenase C-terminal domain"/>
    <property type="match status" value="1"/>
</dbReference>
<keyword evidence="13" id="KW-1185">Reference proteome</keyword>
<dbReference type="Proteomes" id="UP001353858">
    <property type="component" value="Unassembled WGS sequence"/>
</dbReference>
<feature type="binding site" evidence="10">
    <location>
        <position position="164"/>
    </location>
    <ligand>
        <name>NAD(+)</name>
        <dbReference type="ChEBI" id="CHEBI:57540"/>
    </ligand>
</feature>
<dbReference type="InterPro" id="IPR036291">
    <property type="entry name" value="NAD(P)-bd_dom_sf"/>
</dbReference>
<feature type="active site" description="Nucleophile" evidence="9">
    <location>
        <position position="275"/>
    </location>
</feature>
<proteinExistence type="inferred from homology"/>
<dbReference type="PIRSF" id="PIRSF500133">
    <property type="entry name" value="UDPglc_DH_euk"/>
    <property type="match status" value="1"/>
</dbReference>
<dbReference type="FunFam" id="3.40.50.720:FF:000032">
    <property type="entry name" value="UDP-glucose 6-dehydrogenase"/>
    <property type="match status" value="1"/>
</dbReference>
<comment type="catalytic activity">
    <reaction evidence="7 8">
        <text>UDP-alpha-D-glucose + 2 NAD(+) + H2O = UDP-alpha-D-glucuronate + 2 NADH + 3 H(+)</text>
        <dbReference type="Rhea" id="RHEA:23596"/>
        <dbReference type="ChEBI" id="CHEBI:15377"/>
        <dbReference type="ChEBI" id="CHEBI:15378"/>
        <dbReference type="ChEBI" id="CHEBI:57540"/>
        <dbReference type="ChEBI" id="CHEBI:57945"/>
        <dbReference type="ChEBI" id="CHEBI:58052"/>
        <dbReference type="ChEBI" id="CHEBI:58885"/>
        <dbReference type="EC" id="1.1.1.22"/>
    </reaction>
</comment>
<dbReference type="FunFam" id="3.40.50.720:FF:000114">
    <property type="entry name" value="UDP-glucose 6-dehydrogenase"/>
    <property type="match status" value="1"/>
</dbReference>